<sequence length="347" mass="38132">MLKPLLIFSVPFFMVGCSTSLSESTNSTPLKRQDWILVCNNENTCNAAGYTKPGSEHPSAVKLTRRAGGEAMFEGKMYFQSTQSGNVPHPNYRLEVNGQALGRIAPSGYLTRPQVQALIDGMQSNSPSIVVSKGKESWPISTQGARDVFRHMDEVQERTGTPSAVIDKGSMSNSLVPNAPFVPVVYPVNVVDSHTHQVDKGQADYQHFGPVMNKMMQEQCPMALAQQDDKPKALPHFRVAKLTDKRTLLMATCFSGAYNRSSLALVVKNDKPFFEPQIVSNKVNQYRQGVLTYTNKGRGLGDCMTHGKWVFDGFKFAKVSKSTTGLCREIGGGIDEMTEYHAVVAGQ</sequence>
<gene>
    <name evidence="1" type="ORF">ACFODT_09370</name>
</gene>
<keyword evidence="2" id="KW-1185">Reference proteome</keyword>
<protein>
    <submittedName>
        <fullName evidence="1">DUF1176 domain-containing protein</fullName>
    </submittedName>
</protein>
<dbReference type="RefSeq" id="WP_123016069.1">
    <property type="nucleotide sequence ID" value="NZ_AP024911.1"/>
</dbReference>
<dbReference type="Proteomes" id="UP001595384">
    <property type="component" value="Unassembled WGS sequence"/>
</dbReference>
<reference evidence="2" key="1">
    <citation type="journal article" date="2019" name="Int. J. Syst. Evol. Microbiol.">
        <title>The Global Catalogue of Microorganisms (GCM) 10K type strain sequencing project: providing services to taxonomists for standard genome sequencing and annotation.</title>
        <authorList>
            <consortium name="The Broad Institute Genomics Platform"/>
            <consortium name="The Broad Institute Genome Sequencing Center for Infectious Disease"/>
            <person name="Wu L."/>
            <person name="Ma J."/>
        </authorList>
    </citation>
    <scope>NUCLEOTIDE SEQUENCE [LARGE SCALE GENOMIC DNA]</scope>
    <source>
        <strain evidence="2">KCTC 62784</strain>
    </source>
</reference>
<organism evidence="1 2">
    <name type="scientific">Vibrio zhugei</name>
    <dbReference type="NCBI Taxonomy" id="2479546"/>
    <lineage>
        <taxon>Bacteria</taxon>
        <taxon>Pseudomonadati</taxon>
        <taxon>Pseudomonadota</taxon>
        <taxon>Gammaproteobacteria</taxon>
        <taxon>Vibrionales</taxon>
        <taxon>Vibrionaceae</taxon>
        <taxon>Vibrio</taxon>
    </lineage>
</organism>
<dbReference type="Pfam" id="PF06674">
    <property type="entry name" value="DUF1176"/>
    <property type="match status" value="1"/>
</dbReference>
<name>A0ABV7CB37_9VIBR</name>
<dbReference type="InterPro" id="IPR009560">
    <property type="entry name" value="DUF1176"/>
</dbReference>
<evidence type="ECO:0000313" key="2">
    <source>
        <dbReference type="Proteomes" id="UP001595384"/>
    </source>
</evidence>
<dbReference type="EMBL" id="JBHRSE010000060">
    <property type="protein sequence ID" value="MFC3024036.1"/>
    <property type="molecule type" value="Genomic_DNA"/>
</dbReference>
<comment type="caution">
    <text evidence="1">The sequence shown here is derived from an EMBL/GenBank/DDBJ whole genome shotgun (WGS) entry which is preliminary data.</text>
</comment>
<evidence type="ECO:0000313" key="1">
    <source>
        <dbReference type="EMBL" id="MFC3024036.1"/>
    </source>
</evidence>
<accession>A0ABV7CB37</accession>
<dbReference type="PROSITE" id="PS51257">
    <property type="entry name" value="PROKAR_LIPOPROTEIN"/>
    <property type="match status" value="1"/>
</dbReference>
<proteinExistence type="predicted"/>